<proteinExistence type="predicted"/>
<evidence type="ECO:0000313" key="5">
    <source>
        <dbReference type="Proteomes" id="UP000199391"/>
    </source>
</evidence>
<dbReference type="Pfam" id="PF07963">
    <property type="entry name" value="N_methyl"/>
    <property type="match status" value="1"/>
</dbReference>
<dbReference type="Gene3D" id="3.30.700.10">
    <property type="entry name" value="Glycoprotein, Type 4 Pilin"/>
    <property type="match status" value="1"/>
</dbReference>
<protein>
    <submittedName>
        <fullName evidence="4">General secretion pathway protein G</fullName>
    </submittedName>
</protein>
<gene>
    <name evidence="4" type="ORF">SAMN05216552_1013105</name>
</gene>
<organism evidence="4 5">
    <name type="scientific">Pseudoduganella namucuonensis</name>
    <dbReference type="NCBI Taxonomy" id="1035707"/>
    <lineage>
        <taxon>Bacteria</taxon>
        <taxon>Pseudomonadati</taxon>
        <taxon>Pseudomonadota</taxon>
        <taxon>Betaproteobacteria</taxon>
        <taxon>Burkholderiales</taxon>
        <taxon>Oxalobacteraceae</taxon>
        <taxon>Telluria group</taxon>
        <taxon>Pseudoduganella</taxon>
    </lineage>
</organism>
<evidence type="ECO:0000313" key="4">
    <source>
        <dbReference type="EMBL" id="SFU89530.1"/>
    </source>
</evidence>
<dbReference type="NCBIfam" id="TIGR02532">
    <property type="entry name" value="IV_pilin_GFxxxE"/>
    <property type="match status" value="1"/>
</dbReference>
<reference evidence="5" key="1">
    <citation type="submission" date="2016-10" db="EMBL/GenBank/DDBJ databases">
        <authorList>
            <person name="Varghese N."/>
            <person name="Submissions S."/>
        </authorList>
    </citation>
    <scope>NUCLEOTIDE SEQUENCE [LARGE SCALE GENOMIC DNA]</scope>
    <source>
        <strain evidence="5">CGMCC 1.11014</strain>
    </source>
</reference>
<dbReference type="PRINTS" id="PR00813">
    <property type="entry name" value="BCTERIALGSPG"/>
</dbReference>
<dbReference type="STRING" id="1035707.SAMN05216552_1013105"/>
<keyword evidence="1" id="KW-0488">Methylation</keyword>
<dbReference type="SUPFAM" id="SSF54523">
    <property type="entry name" value="Pili subunits"/>
    <property type="match status" value="1"/>
</dbReference>
<accession>A0A1I7JWG2</accession>
<evidence type="ECO:0000256" key="1">
    <source>
        <dbReference type="ARBA" id="ARBA00022481"/>
    </source>
</evidence>
<dbReference type="Proteomes" id="UP000199391">
    <property type="component" value="Unassembled WGS sequence"/>
</dbReference>
<dbReference type="GO" id="GO:0015628">
    <property type="term" value="P:protein secretion by the type II secretion system"/>
    <property type="evidence" value="ECO:0007669"/>
    <property type="project" value="InterPro"/>
</dbReference>
<dbReference type="InterPro" id="IPR012902">
    <property type="entry name" value="N_methyl_site"/>
</dbReference>
<dbReference type="InterPro" id="IPR000983">
    <property type="entry name" value="Bac_GSPG_pilin"/>
</dbReference>
<evidence type="ECO:0000256" key="2">
    <source>
        <dbReference type="SAM" id="MobiDB-lite"/>
    </source>
</evidence>
<evidence type="ECO:0000256" key="3">
    <source>
        <dbReference type="SAM" id="Phobius"/>
    </source>
</evidence>
<feature type="region of interest" description="Disordered" evidence="2">
    <location>
        <begin position="123"/>
        <end position="156"/>
    </location>
</feature>
<keyword evidence="5" id="KW-1185">Reference proteome</keyword>
<name>A0A1I7JWG2_9BURK</name>
<sequence length="156" mass="17246">MHAQRGFTFIELMVTLAIMGVLASVAVPMAQVAVQREKERELRGALVELRIAIDAYKRAADNGNIKLNLGESGFPKKLEDLVEGVPDQRHPRKQMLYFLRRVPRDPFAPADTAAAATWAKRAYASPPDNPSEGEDVFDVSSRSDKTGLNGIPLKSW</sequence>
<feature type="transmembrane region" description="Helical" evidence="3">
    <location>
        <begin position="12"/>
        <end position="34"/>
    </location>
</feature>
<dbReference type="AlphaFoldDB" id="A0A1I7JWG2"/>
<keyword evidence="3" id="KW-1133">Transmembrane helix</keyword>
<dbReference type="EMBL" id="FPBO01000013">
    <property type="protein sequence ID" value="SFU89530.1"/>
    <property type="molecule type" value="Genomic_DNA"/>
</dbReference>
<keyword evidence="3" id="KW-0812">Transmembrane</keyword>
<dbReference type="GO" id="GO:0015627">
    <property type="term" value="C:type II protein secretion system complex"/>
    <property type="evidence" value="ECO:0007669"/>
    <property type="project" value="InterPro"/>
</dbReference>
<dbReference type="InterPro" id="IPR045584">
    <property type="entry name" value="Pilin-like"/>
</dbReference>
<keyword evidence="3" id="KW-0472">Membrane</keyword>
<dbReference type="RefSeq" id="WP_229490339.1">
    <property type="nucleotide sequence ID" value="NZ_FPBO01000013.1"/>
</dbReference>